<evidence type="ECO:0000256" key="1">
    <source>
        <dbReference type="ARBA" id="ARBA00023015"/>
    </source>
</evidence>
<name>A0A919F724_9XANT</name>
<dbReference type="GO" id="GO:0043565">
    <property type="term" value="F:sequence-specific DNA binding"/>
    <property type="evidence" value="ECO:0007669"/>
    <property type="project" value="InterPro"/>
</dbReference>
<keyword evidence="6" id="KW-1185">Reference proteome</keyword>
<evidence type="ECO:0000313" key="6">
    <source>
        <dbReference type="Proteomes" id="UP000623958"/>
    </source>
</evidence>
<dbReference type="Pfam" id="PF13412">
    <property type="entry name" value="HTH_24"/>
    <property type="match status" value="1"/>
</dbReference>
<dbReference type="PROSITE" id="PS00519">
    <property type="entry name" value="HTH_ASNC_1"/>
    <property type="match status" value="1"/>
</dbReference>
<reference evidence="5" key="1">
    <citation type="journal article" date="2014" name="Int. J. Syst. Evol. Microbiol.">
        <title>Complete genome sequence of Corynebacterium casei LMG S-19264T (=DSM 44701T), isolated from a smear-ripened cheese.</title>
        <authorList>
            <consortium name="US DOE Joint Genome Institute (JGI-PGF)"/>
            <person name="Walter F."/>
            <person name="Albersmeier A."/>
            <person name="Kalinowski J."/>
            <person name="Ruckert C."/>
        </authorList>
    </citation>
    <scope>NUCLEOTIDE SEQUENCE</scope>
    <source>
        <strain evidence="5">JCM 13306</strain>
    </source>
</reference>
<comment type="caution">
    <text evidence="5">The sequence shown here is derived from an EMBL/GenBank/DDBJ whole genome shotgun (WGS) entry which is preliminary data.</text>
</comment>
<dbReference type="SUPFAM" id="SSF54909">
    <property type="entry name" value="Dimeric alpha+beta barrel"/>
    <property type="match status" value="1"/>
</dbReference>
<evidence type="ECO:0000256" key="3">
    <source>
        <dbReference type="ARBA" id="ARBA00023163"/>
    </source>
</evidence>
<dbReference type="InterPro" id="IPR019885">
    <property type="entry name" value="Tscrpt_reg_HTH_AsnC-type_CS"/>
</dbReference>
<dbReference type="GO" id="GO:0005829">
    <property type="term" value="C:cytosol"/>
    <property type="evidence" value="ECO:0007669"/>
    <property type="project" value="TreeGrafter"/>
</dbReference>
<dbReference type="InterPro" id="IPR036390">
    <property type="entry name" value="WH_DNA-bd_sf"/>
</dbReference>
<keyword evidence="2" id="KW-0238">DNA-binding</keyword>
<dbReference type="SUPFAM" id="SSF46785">
    <property type="entry name" value="Winged helix' DNA-binding domain"/>
    <property type="match status" value="1"/>
</dbReference>
<accession>A0A919F724</accession>
<dbReference type="Gene3D" id="3.30.70.920">
    <property type="match status" value="1"/>
</dbReference>
<dbReference type="CDD" id="cd00090">
    <property type="entry name" value="HTH_ARSR"/>
    <property type="match status" value="1"/>
</dbReference>
<dbReference type="EMBL" id="BNBA01000010">
    <property type="protein sequence ID" value="GHH52230.1"/>
    <property type="molecule type" value="Genomic_DNA"/>
</dbReference>
<dbReference type="AlphaFoldDB" id="A0A919F724"/>
<dbReference type="PANTHER" id="PTHR30154:SF34">
    <property type="entry name" value="TRANSCRIPTIONAL REGULATOR AZLB"/>
    <property type="match status" value="1"/>
</dbReference>
<keyword evidence="3" id="KW-0804">Transcription</keyword>
<evidence type="ECO:0000256" key="2">
    <source>
        <dbReference type="ARBA" id="ARBA00023125"/>
    </source>
</evidence>
<dbReference type="InterPro" id="IPR036388">
    <property type="entry name" value="WH-like_DNA-bd_sf"/>
</dbReference>
<sequence length="167" mass="18740">MTAKALDRTDLKILDVLQQDARITNQALAERVALSPSACLARVRTLEARGLIRGYRAHVAVDRIRSVTVVLAQVTFKQHALEEFTEFDRRILAMPEVVEASRISGAFDYLLRVVVNDVHHWKDIARLLLAGDYGVERIVSQFLMDEVKPFSGYPLVDASARQPPSRG</sequence>
<evidence type="ECO:0000259" key="4">
    <source>
        <dbReference type="PROSITE" id="PS50956"/>
    </source>
</evidence>
<feature type="domain" description="HTH asnC-type" evidence="4">
    <location>
        <begin position="6"/>
        <end position="68"/>
    </location>
</feature>
<proteinExistence type="predicted"/>
<dbReference type="PRINTS" id="PR00033">
    <property type="entry name" value="HTHASNC"/>
</dbReference>
<dbReference type="SMART" id="SM00344">
    <property type="entry name" value="HTH_ASNC"/>
    <property type="match status" value="1"/>
</dbReference>
<dbReference type="Gene3D" id="1.10.10.10">
    <property type="entry name" value="Winged helix-like DNA-binding domain superfamily/Winged helix DNA-binding domain"/>
    <property type="match status" value="1"/>
</dbReference>
<dbReference type="InterPro" id="IPR011008">
    <property type="entry name" value="Dimeric_a/b-barrel"/>
</dbReference>
<organism evidence="5 6">
    <name type="scientific">Xanthomonas boreopolis</name>
    <dbReference type="NCBI Taxonomy" id="86183"/>
    <lineage>
        <taxon>Bacteria</taxon>
        <taxon>Pseudomonadati</taxon>
        <taxon>Pseudomonadota</taxon>
        <taxon>Gammaproteobacteria</taxon>
        <taxon>Lysobacterales</taxon>
        <taxon>Lysobacteraceae</taxon>
        <taxon>Xanthomonas</taxon>
    </lineage>
</organism>
<dbReference type="InterPro" id="IPR000485">
    <property type="entry name" value="AsnC-type_HTH_dom"/>
</dbReference>
<dbReference type="GO" id="GO:0006355">
    <property type="term" value="P:regulation of DNA-templated transcription"/>
    <property type="evidence" value="ECO:0007669"/>
    <property type="project" value="UniProtKB-ARBA"/>
</dbReference>
<dbReference type="InterPro" id="IPR011991">
    <property type="entry name" value="ArsR-like_HTH"/>
</dbReference>
<gene>
    <name evidence="5" type="ORF">GCM10009090_15550</name>
</gene>
<dbReference type="GO" id="GO:0043200">
    <property type="term" value="P:response to amino acid"/>
    <property type="evidence" value="ECO:0007669"/>
    <property type="project" value="TreeGrafter"/>
</dbReference>
<evidence type="ECO:0000313" key="5">
    <source>
        <dbReference type="EMBL" id="GHH52230.1"/>
    </source>
</evidence>
<protein>
    <submittedName>
        <fullName evidence="5">AsnC family transcriptional regulator</fullName>
    </submittedName>
</protein>
<dbReference type="InterPro" id="IPR019887">
    <property type="entry name" value="Tscrpt_reg_AsnC/Lrp_C"/>
</dbReference>
<dbReference type="InterPro" id="IPR019888">
    <property type="entry name" value="Tscrpt_reg_AsnC-like"/>
</dbReference>
<dbReference type="RefSeq" id="WP_140725776.1">
    <property type="nucleotide sequence ID" value="NZ_BNBA01000010.1"/>
</dbReference>
<dbReference type="PROSITE" id="PS50956">
    <property type="entry name" value="HTH_ASNC_2"/>
    <property type="match status" value="1"/>
</dbReference>
<dbReference type="PANTHER" id="PTHR30154">
    <property type="entry name" value="LEUCINE-RESPONSIVE REGULATORY PROTEIN"/>
    <property type="match status" value="1"/>
</dbReference>
<keyword evidence="1" id="KW-0805">Transcription regulation</keyword>
<reference evidence="5" key="2">
    <citation type="submission" date="2020-09" db="EMBL/GenBank/DDBJ databases">
        <authorList>
            <person name="Sun Q."/>
            <person name="Ohkuma M."/>
        </authorList>
    </citation>
    <scope>NUCLEOTIDE SEQUENCE</scope>
    <source>
        <strain evidence="5">JCM 13306</strain>
    </source>
</reference>
<dbReference type="Proteomes" id="UP000623958">
    <property type="component" value="Unassembled WGS sequence"/>
</dbReference>
<dbReference type="Pfam" id="PF01037">
    <property type="entry name" value="AsnC_trans_reg"/>
    <property type="match status" value="1"/>
</dbReference>